<proteinExistence type="inferred from homology"/>
<dbReference type="InterPro" id="IPR013249">
    <property type="entry name" value="RNA_pol_sigma70_r4_t2"/>
</dbReference>
<dbReference type="SUPFAM" id="SSF88946">
    <property type="entry name" value="Sigma2 domain of RNA polymerase sigma factors"/>
    <property type="match status" value="1"/>
</dbReference>
<dbReference type="EMBL" id="JAUSVB010000005">
    <property type="protein sequence ID" value="MDQ0375177.1"/>
    <property type="molecule type" value="Genomic_DNA"/>
</dbReference>
<dbReference type="InterPro" id="IPR039425">
    <property type="entry name" value="RNA_pol_sigma-70-like"/>
</dbReference>
<dbReference type="SUPFAM" id="SSF88659">
    <property type="entry name" value="Sigma3 and sigma4 domains of RNA polymerase sigma factors"/>
    <property type="match status" value="1"/>
</dbReference>
<evidence type="ECO:0000313" key="8">
    <source>
        <dbReference type="EMBL" id="MDQ0375177.1"/>
    </source>
</evidence>
<dbReference type="InterPro" id="IPR036388">
    <property type="entry name" value="WH-like_DNA-bd_sf"/>
</dbReference>
<gene>
    <name evidence="8" type="ORF">J2X26_003507</name>
</gene>
<dbReference type="Proteomes" id="UP001239626">
    <property type="component" value="Unassembled WGS sequence"/>
</dbReference>
<dbReference type="InterPro" id="IPR014284">
    <property type="entry name" value="RNA_pol_sigma-70_dom"/>
</dbReference>
<evidence type="ECO:0000313" key="9">
    <source>
        <dbReference type="Proteomes" id="UP001239626"/>
    </source>
</evidence>
<keyword evidence="3" id="KW-0731">Sigma factor</keyword>
<dbReference type="Gene3D" id="1.10.10.10">
    <property type="entry name" value="Winged helix-like DNA-binding domain superfamily/Winged helix DNA-binding domain"/>
    <property type="match status" value="1"/>
</dbReference>
<evidence type="ECO:0000256" key="5">
    <source>
        <dbReference type="ARBA" id="ARBA00023163"/>
    </source>
</evidence>
<comment type="similarity">
    <text evidence="1">Belongs to the sigma-70 factor family. ECF subfamily.</text>
</comment>
<evidence type="ECO:0000256" key="2">
    <source>
        <dbReference type="ARBA" id="ARBA00023015"/>
    </source>
</evidence>
<dbReference type="PANTHER" id="PTHR43133">
    <property type="entry name" value="RNA POLYMERASE ECF-TYPE SIGMA FACTO"/>
    <property type="match status" value="1"/>
</dbReference>
<reference evidence="8 9" key="1">
    <citation type="submission" date="2023-07" db="EMBL/GenBank/DDBJ databases">
        <title>Sorghum-associated microbial communities from plants grown in Nebraska, USA.</title>
        <authorList>
            <person name="Schachtman D."/>
        </authorList>
    </citation>
    <scope>NUCLEOTIDE SEQUENCE [LARGE SCALE GENOMIC DNA]</scope>
    <source>
        <strain evidence="8 9">BE332</strain>
    </source>
</reference>
<dbReference type="CDD" id="cd06171">
    <property type="entry name" value="Sigma70_r4"/>
    <property type="match status" value="1"/>
</dbReference>
<evidence type="ECO:0000256" key="4">
    <source>
        <dbReference type="ARBA" id="ARBA00023125"/>
    </source>
</evidence>
<evidence type="ECO:0000259" key="7">
    <source>
        <dbReference type="Pfam" id="PF08281"/>
    </source>
</evidence>
<dbReference type="InterPro" id="IPR013324">
    <property type="entry name" value="RNA_pol_sigma_r3/r4-like"/>
</dbReference>
<evidence type="ECO:0000259" key="6">
    <source>
        <dbReference type="Pfam" id="PF04542"/>
    </source>
</evidence>
<protein>
    <submittedName>
        <fullName evidence="8">RNA polymerase sigma-70 factor (ECF subfamily)</fullName>
    </submittedName>
</protein>
<dbReference type="Pfam" id="PF08281">
    <property type="entry name" value="Sigma70_r4_2"/>
    <property type="match status" value="1"/>
</dbReference>
<dbReference type="NCBIfam" id="TIGR02937">
    <property type="entry name" value="sigma70-ECF"/>
    <property type="match status" value="1"/>
</dbReference>
<dbReference type="Pfam" id="PF04542">
    <property type="entry name" value="Sigma70_r2"/>
    <property type="match status" value="1"/>
</dbReference>
<keyword evidence="2" id="KW-0805">Transcription regulation</keyword>
<comment type="caution">
    <text evidence="8">The sequence shown here is derived from an EMBL/GenBank/DDBJ whole genome shotgun (WGS) entry which is preliminary data.</text>
</comment>
<dbReference type="PANTHER" id="PTHR43133:SF50">
    <property type="entry name" value="ECF RNA POLYMERASE SIGMA FACTOR SIGM"/>
    <property type="match status" value="1"/>
</dbReference>
<sequence>MDWQDVLDTLVRDRGPALLRYGYLLTGDPGDAQELVQDALVSVLARKARLREPAAVEGYVRQTMLSSYIDGYRRRRRWLGLRHLVASPEVSDDHRHGVDARRDVVAALAVLAPRVRACVVLRYFEDLTVAEIADRLQLSDGTVKRYLSDGVHGLERVLGPVEPAAPTESHLITTRSTR</sequence>
<evidence type="ECO:0000256" key="3">
    <source>
        <dbReference type="ARBA" id="ARBA00023082"/>
    </source>
</evidence>
<accession>A0ABU0EIS7</accession>
<organism evidence="8 9">
    <name type="scientific">Cellulomonas humilata</name>
    <dbReference type="NCBI Taxonomy" id="144055"/>
    <lineage>
        <taxon>Bacteria</taxon>
        <taxon>Bacillati</taxon>
        <taxon>Actinomycetota</taxon>
        <taxon>Actinomycetes</taxon>
        <taxon>Micrococcales</taxon>
        <taxon>Cellulomonadaceae</taxon>
        <taxon>Cellulomonas</taxon>
    </lineage>
</organism>
<dbReference type="InterPro" id="IPR013325">
    <property type="entry name" value="RNA_pol_sigma_r2"/>
</dbReference>
<evidence type="ECO:0000256" key="1">
    <source>
        <dbReference type="ARBA" id="ARBA00010641"/>
    </source>
</evidence>
<keyword evidence="4" id="KW-0238">DNA-binding</keyword>
<keyword evidence="5" id="KW-0804">Transcription</keyword>
<feature type="domain" description="RNA polymerase sigma-70 region 2" evidence="6">
    <location>
        <begin position="10"/>
        <end position="77"/>
    </location>
</feature>
<dbReference type="Gene3D" id="1.10.1740.10">
    <property type="match status" value="1"/>
</dbReference>
<keyword evidence="9" id="KW-1185">Reference proteome</keyword>
<dbReference type="InterPro" id="IPR007627">
    <property type="entry name" value="RNA_pol_sigma70_r2"/>
</dbReference>
<feature type="domain" description="RNA polymerase sigma factor 70 region 4 type 2" evidence="7">
    <location>
        <begin position="102"/>
        <end position="149"/>
    </location>
</feature>
<name>A0ABU0EIS7_9CELL</name>